<feature type="region of interest" description="Disordered" evidence="1">
    <location>
        <begin position="243"/>
        <end position="285"/>
    </location>
</feature>
<feature type="region of interest" description="Disordered" evidence="1">
    <location>
        <begin position="39"/>
        <end position="83"/>
    </location>
</feature>
<evidence type="ECO:0000256" key="1">
    <source>
        <dbReference type="SAM" id="MobiDB-lite"/>
    </source>
</evidence>
<reference evidence="2" key="1">
    <citation type="submission" date="2022-07" db="EMBL/GenBank/DDBJ databases">
        <title>Genome Sequence of Physisporinus lineatus.</title>
        <authorList>
            <person name="Buettner E."/>
        </authorList>
    </citation>
    <scope>NUCLEOTIDE SEQUENCE</scope>
    <source>
        <strain evidence="2">VT162</strain>
    </source>
</reference>
<feature type="compositionally biased region" description="Basic and acidic residues" evidence="1">
    <location>
        <begin position="265"/>
        <end position="275"/>
    </location>
</feature>
<organism evidence="2 3">
    <name type="scientific">Meripilus lineatus</name>
    <dbReference type="NCBI Taxonomy" id="2056292"/>
    <lineage>
        <taxon>Eukaryota</taxon>
        <taxon>Fungi</taxon>
        <taxon>Dikarya</taxon>
        <taxon>Basidiomycota</taxon>
        <taxon>Agaricomycotina</taxon>
        <taxon>Agaricomycetes</taxon>
        <taxon>Polyporales</taxon>
        <taxon>Meripilaceae</taxon>
        <taxon>Meripilus</taxon>
    </lineage>
</organism>
<feature type="compositionally biased region" description="Basic residues" evidence="1">
    <location>
        <begin position="276"/>
        <end position="285"/>
    </location>
</feature>
<dbReference type="AlphaFoldDB" id="A0AAD5YHE5"/>
<accession>A0AAD5YHE5</accession>
<proteinExistence type="predicted"/>
<protein>
    <submittedName>
        <fullName evidence="2">Uncharacterized protein</fullName>
    </submittedName>
</protein>
<dbReference type="Proteomes" id="UP001212997">
    <property type="component" value="Unassembled WGS sequence"/>
</dbReference>
<evidence type="ECO:0000313" key="3">
    <source>
        <dbReference type="Proteomes" id="UP001212997"/>
    </source>
</evidence>
<feature type="compositionally biased region" description="Polar residues" evidence="1">
    <location>
        <begin position="39"/>
        <end position="49"/>
    </location>
</feature>
<sequence>MGKRAKVPVALQSELTEYHSLLRALRASSTLDLSSHLVNSQASSQSRVDQQTRDLEEAPQSSYVEESSITRPESSPDQPKRDTWTRWPLLVGDTPVPEWQLKDEVRVIASRFLRALHLSDEDGESGSGFVDEEDGNVLAQPVVDALANATSSYLSKILAAMAELHRPSPRLANRIRPYDWQAVLDVVNSNGLIDKGNVEDLQQRLSIVMSGNAVASQASSSLPPIVSQAFSQLKSTQDDSLFVFEGYTPPSPPKAAKRSYRKRGTSHEKDTDPKPPKRKKGHTGG</sequence>
<evidence type="ECO:0000313" key="2">
    <source>
        <dbReference type="EMBL" id="KAJ3482012.1"/>
    </source>
</evidence>
<comment type="caution">
    <text evidence="2">The sequence shown here is derived from an EMBL/GenBank/DDBJ whole genome shotgun (WGS) entry which is preliminary data.</text>
</comment>
<gene>
    <name evidence="2" type="ORF">NLI96_g7276</name>
</gene>
<dbReference type="EMBL" id="JANAWD010000293">
    <property type="protein sequence ID" value="KAJ3482012.1"/>
    <property type="molecule type" value="Genomic_DNA"/>
</dbReference>
<name>A0AAD5YHE5_9APHY</name>
<feature type="compositionally biased region" description="Polar residues" evidence="1">
    <location>
        <begin position="59"/>
        <end position="77"/>
    </location>
</feature>
<keyword evidence="3" id="KW-1185">Reference proteome</keyword>
<feature type="compositionally biased region" description="Basic residues" evidence="1">
    <location>
        <begin position="255"/>
        <end position="264"/>
    </location>
</feature>